<dbReference type="SUPFAM" id="SSF52540">
    <property type="entry name" value="P-loop containing nucleoside triphosphate hydrolases"/>
    <property type="match status" value="1"/>
</dbReference>
<dbReference type="PANTHER" id="PTHR46434">
    <property type="entry name" value="GENETIC INTERACTOR OF PROHIBITINS 3, MITOCHONDRIAL"/>
    <property type="match status" value="1"/>
</dbReference>
<dbReference type="Pfam" id="PF21516">
    <property type="entry name" value="YqeH-like_C"/>
    <property type="match status" value="1"/>
</dbReference>
<dbReference type="PROSITE" id="PS00018">
    <property type="entry name" value="EF_HAND_1"/>
    <property type="match status" value="1"/>
</dbReference>
<gene>
    <name evidence="3" type="primary">yqeH</name>
    <name evidence="3" type="ORF">MCORR_v1c06230</name>
</gene>
<dbReference type="InterPro" id="IPR018247">
    <property type="entry name" value="EF_Hand_1_Ca_BS"/>
</dbReference>
<reference evidence="3 4" key="1">
    <citation type="submission" date="2017-11" db="EMBL/GenBank/DDBJ databases">
        <title>Genome sequence of Mesoplasma corruscae ELCA-2 (ATCC 49579).</title>
        <authorList>
            <person name="Lo W.-S."/>
            <person name="Kuo C.-H."/>
        </authorList>
    </citation>
    <scope>NUCLEOTIDE SEQUENCE [LARGE SCALE GENOMIC DNA]</scope>
    <source>
        <strain evidence="3 4">ELCA-2</strain>
    </source>
</reference>
<dbReference type="InterPro" id="IPR048422">
    <property type="entry name" value="NOA1/YqeH-like_C"/>
</dbReference>
<feature type="domain" description="NOA1/YqeH-like C-terminal" evidence="2">
    <location>
        <begin position="268"/>
        <end position="363"/>
    </location>
</feature>
<dbReference type="InterPro" id="IPR006073">
    <property type="entry name" value="GTP-bd"/>
</dbReference>
<feature type="domain" description="G" evidence="1">
    <location>
        <begin position="159"/>
        <end position="223"/>
    </location>
</feature>
<protein>
    <submittedName>
        <fullName evidence="3">GTP-binding protein YqeH</fullName>
    </submittedName>
</protein>
<dbReference type="Pfam" id="PF01926">
    <property type="entry name" value="MMR_HSR1"/>
    <property type="match status" value="1"/>
</dbReference>
<dbReference type="Gene3D" id="3.40.50.300">
    <property type="entry name" value="P-loop containing nucleotide triphosphate hydrolases"/>
    <property type="match status" value="1"/>
</dbReference>
<organism evidence="3 4">
    <name type="scientific">Mesoplasma corruscae</name>
    <dbReference type="NCBI Taxonomy" id="216874"/>
    <lineage>
        <taxon>Bacteria</taxon>
        <taxon>Bacillati</taxon>
        <taxon>Mycoplasmatota</taxon>
        <taxon>Mollicutes</taxon>
        <taxon>Entomoplasmatales</taxon>
        <taxon>Entomoplasmataceae</taxon>
        <taxon>Mesoplasma</taxon>
    </lineage>
</organism>
<dbReference type="GO" id="GO:0005525">
    <property type="term" value="F:GTP binding"/>
    <property type="evidence" value="ECO:0007669"/>
    <property type="project" value="InterPro"/>
</dbReference>
<evidence type="ECO:0000259" key="2">
    <source>
        <dbReference type="Pfam" id="PF21516"/>
    </source>
</evidence>
<dbReference type="Proteomes" id="UP000239785">
    <property type="component" value="Unassembled WGS sequence"/>
</dbReference>
<dbReference type="InterPro" id="IPR019988">
    <property type="entry name" value="GTP-bd_ribosome_bgen_YqeH"/>
</dbReference>
<evidence type="ECO:0000259" key="1">
    <source>
        <dbReference type="Pfam" id="PF01926"/>
    </source>
</evidence>
<dbReference type="PANTHER" id="PTHR46434:SF1">
    <property type="entry name" value="GENETIC INTERACTOR OF PROHIBITINS 3, MITOCHONDRIAL"/>
    <property type="match status" value="1"/>
</dbReference>
<dbReference type="AlphaFoldDB" id="A0A2S5RGA1"/>
<name>A0A2S5RGA1_9MOLU</name>
<dbReference type="EMBL" id="PHNF01000002">
    <property type="protein sequence ID" value="PPE06318.1"/>
    <property type="molecule type" value="Genomic_DNA"/>
</dbReference>
<dbReference type="CDD" id="cd01855">
    <property type="entry name" value="YqeH"/>
    <property type="match status" value="1"/>
</dbReference>
<dbReference type="InterPro" id="IPR027417">
    <property type="entry name" value="P-loop_NTPase"/>
</dbReference>
<accession>A0A2S5RGA1</accession>
<proteinExistence type="predicted"/>
<dbReference type="OrthoDB" id="9773841at2"/>
<dbReference type="RefSeq" id="WP_104208147.1">
    <property type="nucleotide sequence ID" value="NZ_PHNF01000002.1"/>
</dbReference>
<evidence type="ECO:0000313" key="3">
    <source>
        <dbReference type="EMBL" id="PPE06318.1"/>
    </source>
</evidence>
<dbReference type="NCBIfam" id="TIGR03597">
    <property type="entry name" value="GTPase_YqeH"/>
    <property type="match status" value="1"/>
</dbReference>
<keyword evidence="4" id="KW-1185">Reference proteome</keyword>
<evidence type="ECO:0000313" key="4">
    <source>
        <dbReference type="Proteomes" id="UP000239785"/>
    </source>
</evidence>
<dbReference type="InterPro" id="IPR050896">
    <property type="entry name" value="Mito_lipid_metab_GTPase"/>
</dbReference>
<comment type="caution">
    <text evidence="3">The sequence shown here is derived from an EMBL/GenBank/DDBJ whole genome shotgun (WGS) entry which is preliminary data.</text>
</comment>
<sequence>MNNCIGCGIYKQIEDQNNPGYAAKIDNLYCLRCFKIKNYNELIAQEIKASDFIEKLKEVIKSEKPTTEFYYILDIYDLNASRIIELEELLSKFKVIIIINKIDLLPKSVKLSKIRKYITELFAKTSLKKCDIILMTTTKKIFVNSLLNKVKKTQTVKYFIGSSNVGKSSIINAIMTANNLIPQVLVSNYFNTTLEFIDIKLDSQTKLIDTPGISRQNSIANLTTNKQQKHMYFTKELKQITYQLNSNNSIFYEALCWFDFLSEKEIENSFHVYTNKDIKTHRTSLKNSLNYYEKNKFLLDLNIKNKNISKYEFLFDKKSFNKEYDIVISGLGWISFKVTKEFKIVINIPTDNNKVDVVLRRSII</sequence>